<comment type="caution">
    <text evidence="2">The sequence shown here is derived from an EMBL/GenBank/DDBJ whole genome shotgun (WGS) entry which is preliminary data.</text>
</comment>
<keyword evidence="3" id="KW-1185">Reference proteome</keyword>
<reference evidence="2 3" key="1">
    <citation type="submission" date="2020-08" db="EMBL/GenBank/DDBJ databases">
        <title>Cohnella phylogeny.</title>
        <authorList>
            <person name="Dunlap C."/>
        </authorList>
    </citation>
    <scope>NUCLEOTIDE SEQUENCE [LARGE SCALE GENOMIC DNA]</scope>
    <source>
        <strain evidence="2 3">DSM 25239</strain>
    </source>
</reference>
<feature type="region of interest" description="Disordered" evidence="1">
    <location>
        <begin position="100"/>
        <end position="127"/>
    </location>
</feature>
<proteinExistence type="predicted"/>
<dbReference type="RefSeq" id="WP_185138587.1">
    <property type="nucleotide sequence ID" value="NZ_JACJVR010000098.1"/>
</dbReference>
<name>A0A841U9F2_9BACL</name>
<sequence>MSDQEKKGEAPKLPQLFSPDGKPLKVLSTSLGIALLANALYSAGTPGSASADTAVPSASPTASGAAASEAPVLAEWSSEEVKAYFDPSVDWNIPLTEEELEEPPATEAAAGVSGGGTGGSGGSGGGTTVIHTSSGFGWDDLLLYHMIMGNGNTYSSGAYYGGRTAYDASTGQVYKPRSYGTDAFQNKPVVGSAVRPKTSSSTGSITRRSTSSSAGGIGGKSSGFSSSSSSKSSGGGFGG</sequence>
<dbReference type="EMBL" id="JACJVR010000098">
    <property type="protein sequence ID" value="MBB6694621.1"/>
    <property type="molecule type" value="Genomic_DNA"/>
</dbReference>
<evidence type="ECO:0000313" key="2">
    <source>
        <dbReference type="EMBL" id="MBB6694621.1"/>
    </source>
</evidence>
<feature type="region of interest" description="Disordered" evidence="1">
    <location>
        <begin position="1"/>
        <end position="21"/>
    </location>
</feature>
<feature type="region of interest" description="Disordered" evidence="1">
    <location>
        <begin position="190"/>
        <end position="239"/>
    </location>
</feature>
<dbReference type="Proteomes" id="UP000553776">
    <property type="component" value="Unassembled WGS sequence"/>
</dbReference>
<feature type="compositionally biased region" description="Low complexity" evidence="1">
    <location>
        <begin position="198"/>
        <end position="214"/>
    </location>
</feature>
<protein>
    <submittedName>
        <fullName evidence="2">Uncharacterized protein</fullName>
    </submittedName>
</protein>
<feature type="compositionally biased region" description="Basic and acidic residues" evidence="1">
    <location>
        <begin position="1"/>
        <end position="10"/>
    </location>
</feature>
<accession>A0A841U9F2</accession>
<evidence type="ECO:0000256" key="1">
    <source>
        <dbReference type="SAM" id="MobiDB-lite"/>
    </source>
</evidence>
<dbReference type="AlphaFoldDB" id="A0A841U9F2"/>
<feature type="compositionally biased region" description="Gly residues" evidence="1">
    <location>
        <begin position="112"/>
        <end position="127"/>
    </location>
</feature>
<feature type="compositionally biased region" description="Low complexity" evidence="1">
    <location>
        <begin position="222"/>
        <end position="232"/>
    </location>
</feature>
<gene>
    <name evidence="2" type="ORF">H7B90_24800</name>
</gene>
<evidence type="ECO:0000313" key="3">
    <source>
        <dbReference type="Proteomes" id="UP000553776"/>
    </source>
</evidence>
<organism evidence="2 3">
    <name type="scientific">Cohnella xylanilytica</name>
    <dbReference type="NCBI Taxonomy" id="557555"/>
    <lineage>
        <taxon>Bacteria</taxon>
        <taxon>Bacillati</taxon>
        <taxon>Bacillota</taxon>
        <taxon>Bacilli</taxon>
        <taxon>Bacillales</taxon>
        <taxon>Paenibacillaceae</taxon>
        <taxon>Cohnella</taxon>
    </lineage>
</organism>